<dbReference type="RefSeq" id="WP_156625239.1">
    <property type="nucleotide sequence ID" value="NZ_CACRTO010000008.1"/>
</dbReference>
<protein>
    <recommendedName>
        <fullName evidence="3">Lipoprotein</fullName>
    </recommendedName>
</protein>
<dbReference type="EMBL" id="CACRTO010000008">
    <property type="protein sequence ID" value="VYT83907.1"/>
    <property type="molecule type" value="Genomic_DNA"/>
</dbReference>
<evidence type="ECO:0008006" key="3">
    <source>
        <dbReference type="Google" id="ProtNLM"/>
    </source>
</evidence>
<dbReference type="AlphaFoldDB" id="A0A6N3A0X8"/>
<feature type="chain" id="PRO_5039526150" description="Lipoprotein" evidence="1">
    <location>
        <begin position="22"/>
        <end position="410"/>
    </location>
</feature>
<evidence type="ECO:0000313" key="2">
    <source>
        <dbReference type="EMBL" id="VYT83907.1"/>
    </source>
</evidence>
<gene>
    <name evidence="2" type="ORF">CTLFYP3_00805</name>
</gene>
<evidence type="ECO:0000256" key="1">
    <source>
        <dbReference type="SAM" id="SignalP"/>
    </source>
</evidence>
<dbReference type="PROSITE" id="PS51257">
    <property type="entry name" value="PROKAR_LIPOPROTEIN"/>
    <property type="match status" value="1"/>
</dbReference>
<reference evidence="2" key="1">
    <citation type="submission" date="2019-11" db="EMBL/GenBank/DDBJ databases">
        <authorList>
            <person name="Feng L."/>
        </authorList>
    </citation>
    <scope>NUCLEOTIDE SEQUENCE</scope>
    <source>
        <strain evidence="2">CTertiumLFYP3</strain>
    </source>
</reference>
<sequence>MRNKKISILLISIAATILVSCSTKVPNEDKVIDTVVIDENAKETSKANDSFDIIKLQTTENIRNDEKYSEALLDNGKLLHIDYLEDGYGSNIQFPKVYINSIEVGTITDETNNNRNKISWDKKDIQGQLITGYMDRHNVRILKDNKVYMFDNNSELKEIKAYEKLIKDTNGDLNRFESSYDGNLDIYYFNNDNGIEKIVVIDTRNDKYYEIKGDIINSFKNKRLNILSLEDEKIYVTIVDTTAEADSIVGYIENNKLYTFFEIESAIEVKAGMDVIYSNNNILFSGYVEGDYGLWRYDIDKKELYKEANLKYTNNLSTINKDKNFIVISSYDQYGNQNISLARVKQNLEIANIQDITDIIVSKKDNNFNWRSLRGWVDSNKLYVECGDYEMINNEKTLVDNYYEVYEVKN</sequence>
<organism evidence="2">
    <name type="scientific">Clostridium tertium</name>
    <dbReference type="NCBI Taxonomy" id="1559"/>
    <lineage>
        <taxon>Bacteria</taxon>
        <taxon>Bacillati</taxon>
        <taxon>Bacillota</taxon>
        <taxon>Clostridia</taxon>
        <taxon>Eubacteriales</taxon>
        <taxon>Clostridiaceae</taxon>
        <taxon>Clostridium</taxon>
    </lineage>
</organism>
<accession>A0A6N3A0X8</accession>
<feature type="signal peptide" evidence="1">
    <location>
        <begin position="1"/>
        <end position="21"/>
    </location>
</feature>
<dbReference type="SUPFAM" id="SSF82171">
    <property type="entry name" value="DPP6 N-terminal domain-like"/>
    <property type="match status" value="1"/>
</dbReference>
<proteinExistence type="predicted"/>
<name>A0A6N3A0X8_9CLOT</name>
<keyword evidence="1" id="KW-0732">Signal</keyword>